<dbReference type="InterPro" id="IPR008010">
    <property type="entry name" value="Tatp1"/>
</dbReference>
<dbReference type="GO" id="GO:0036064">
    <property type="term" value="C:ciliary basal body"/>
    <property type="evidence" value="ECO:0007669"/>
    <property type="project" value="TreeGrafter"/>
</dbReference>
<keyword evidence="5 7" id="KW-0472">Membrane</keyword>
<dbReference type="Pfam" id="PF05346">
    <property type="entry name" value="DUF747"/>
    <property type="match status" value="1"/>
</dbReference>
<dbReference type="PANTHER" id="PTHR13317">
    <property type="entry name" value="TRANSMEMBRANE ANTERIOR POSTERIOR TRANSFORMATION PROTEIN 1 HOMOLOG"/>
    <property type="match status" value="1"/>
</dbReference>
<evidence type="ECO:0000256" key="4">
    <source>
        <dbReference type="ARBA" id="ARBA00022989"/>
    </source>
</evidence>
<evidence type="ECO:0000256" key="2">
    <source>
        <dbReference type="ARBA" id="ARBA00008803"/>
    </source>
</evidence>
<keyword evidence="9" id="KW-1185">Reference proteome</keyword>
<evidence type="ECO:0000256" key="1">
    <source>
        <dbReference type="ARBA" id="ARBA00004141"/>
    </source>
</evidence>
<comment type="subcellular location">
    <subcellularLocation>
        <location evidence="1">Membrane</location>
        <topology evidence="1">Multi-pass membrane protein</topology>
    </subcellularLocation>
</comment>
<dbReference type="PANTHER" id="PTHR13317:SF4">
    <property type="entry name" value="TRANSMEMBRANE ANTERIOR POSTERIOR TRANSFORMATION PROTEIN 1 HOMOLOG"/>
    <property type="match status" value="1"/>
</dbReference>
<protein>
    <submittedName>
        <fullName evidence="8">Uncharacterized protein</fullName>
    </submittedName>
</protein>
<dbReference type="OrthoDB" id="7887808at2759"/>
<gene>
    <name evidence="8" type="ORF">PHET_09426</name>
</gene>
<name>A0A8J4TAV5_9TREM</name>
<dbReference type="AlphaFoldDB" id="A0A8J4TAV5"/>
<feature type="non-terminal residue" evidence="8">
    <location>
        <position position="1"/>
    </location>
</feature>
<keyword evidence="4 7" id="KW-1133">Transmembrane helix</keyword>
<proteinExistence type="inferred from homology"/>
<comment type="caution">
    <text evidence="8">The sequence shown here is derived from an EMBL/GenBank/DDBJ whole genome shotgun (WGS) entry which is preliminary data.</text>
</comment>
<evidence type="ECO:0000256" key="7">
    <source>
        <dbReference type="SAM" id="Phobius"/>
    </source>
</evidence>
<accession>A0A8J4TAV5</accession>
<evidence type="ECO:0000313" key="9">
    <source>
        <dbReference type="Proteomes" id="UP000748531"/>
    </source>
</evidence>
<evidence type="ECO:0000256" key="3">
    <source>
        <dbReference type="ARBA" id="ARBA00022692"/>
    </source>
</evidence>
<comment type="similarity">
    <text evidence="2">Belongs to the TAPT1 family.</text>
</comment>
<dbReference type="Proteomes" id="UP000748531">
    <property type="component" value="Unassembled WGS sequence"/>
</dbReference>
<evidence type="ECO:0000313" key="8">
    <source>
        <dbReference type="EMBL" id="KAF5397649.1"/>
    </source>
</evidence>
<dbReference type="GO" id="GO:0045724">
    <property type="term" value="P:positive regulation of cilium assembly"/>
    <property type="evidence" value="ECO:0007669"/>
    <property type="project" value="TreeGrafter"/>
</dbReference>
<dbReference type="GO" id="GO:0005789">
    <property type="term" value="C:endoplasmic reticulum membrane"/>
    <property type="evidence" value="ECO:0007669"/>
    <property type="project" value="TreeGrafter"/>
</dbReference>
<feature type="transmembrane region" description="Helical" evidence="7">
    <location>
        <begin position="225"/>
        <end position="250"/>
    </location>
</feature>
<evidence type="ECO:0000256" key="5">
    <source>
        <dbReference type="ARBA" id="ARBA00023136"/>
    </source>
</evidence>
<organism evidence="8 9">
    <name type="scientific">Paragonimus heterotremus</name>
    <dbReference type="NCBI Taxonomy" id="100268"/>
    <lineage>
        <taxon>Eukaryota</taxon>
        <taxon>Metazoa</taxon>
        <taxon>Spiralia</taxon>
        <taxon>Lophotrochozoa</taxon>
        <taxon>Platyhelminthes</taxon>
        <taxon>Trematoda</taxon>
        <taxon>Digenea</taxon>
        <taxon>Plagiorchiida</taxon>
        <taxon>Troglotremata</taxon>
        <taxon>Troglotrematidae</taxon>
        <taxon>Paragonimus</taxon>
    </lineage>
</organism>
<reference evidence="8" key="1">
    <citation type="submission" date="2019-05" db="EMBL/GenBank/DDBJ databases">
        <title>Annotation for the trematode Paragonimus heterotremus.</title>
        <authorList>
            <person name="Choi Y.-J."/>
        </authorList>
    </citation>
    <scope>NUCLEOTIDE SEQUENCE</scope>
    <source>
        <strain evidence="8">LC</strain>
    </source>
</reference>
<evidence type="ECO:0000256" key="6">
    <source>
        <dbReference type="SAM" id="MobiDB-lite"/>
    </source>
</evidence>
<feature type="region of interest" description="Disordered" evidence="6">
    <location>
        <begin position="188"/>
        <end position="207"/>
    </location>
</feature>
<dbReference type="EMBL" id="LUCH01005963">
    <property type="protein sequence ID" value="KAF5397649.1"/>
    <property type="molecule type" value="Genomic_DNA"/>
</dbReference>
<keyword evidence="3 7" id="KW-0812">Transmembrane</keyword>
<sequence length="404" mass="47019">FDFGSYLKEELTQSVRKKQEQSGADDRGPFNNRVYTFVTVPQYFESFMTYGLLQCLDQLLVIYTFLPLRCTLTVLRLVAHILMGFSRFFRKSVYGRSPLFMNLFDMRLLYSHEVRDLVRFSLLWICTILLLKVDSSVAYHEIRTQSVIKIYIFFNLLEVADRLLSAVCQDALDDLLHTSSRLRRNCSWANGSRPEQRQPAPLGNPVSSSRPGDTFGLVRDLLFQYCFALICLFAHCFLLLCQVTTLNVAFNSQNKSLVTVFISNNFVELKGNVFRKMGKTNLFQIACADVRERFHYGIWLFIVVCRNMTDTGWNLDDLWPMLFDVLCIFLAEVAVDWIKHSFITKFNVIPSDVYKEYTVSIAYDLLLCRQGKRRQYISGSTDVQVIQPWNEEITHQRENKGKRT</sequence>